<evidence type="ECO:0000256" key="2">
    <source>
        <dbReference type="ARBA" id="ARBA00022833"/>
    </source>
</evidence>
<dbReference type="SUPFAM" id="SSF63393">
    <property type="entry name" value="RNA polymerase subunits"/>
    <property type="match status" value="1"/>
</dbReference>
<protein>
    <submittedName>
        <fullName evidence="6">Rab-GAP TBC domain-containing protein</fullName>
    </submittedName>
</protein>
<dbReference type="GO" id="GO:0003899">
    <property type="term" value="F:DNA-directed RNA polymerase activity"/>
    <property type="evidence" value="ECO:0007669"/>
    <property type="project" value="InterPro"/>
</dbReference>
<feature type="region of interest" description="Disordered" evidence="3">
    <location>
        <begin position="934"/>
        <end position="956"/>
    </location>
</feature>
<feature type="domain" description="Rab-GAP TBC" evidence="4">
    <location>
        <begin position="294"/>
        <end position="491"/>
    </location>
</feature>
<reference evidence="6" key="1">
    <citation type="submission" date="2022-11" db="UniProtKB">
        <authorList>
            <consortium name="WormBaseParasite"/>
        </authorList>
    </citation>
    <scope>IDENTIFICATION</scope>
</reference>
<proteinExistence type="predicted"/>
<dbReference type="GO" id="GO:0005096">
    <property type="term" value="F:GTPase activator activity"/>
    <property type="evidence" value="ECO:0007669"/>
    <property type="project" value="TreeGrafter"/>
</dbReference>
<evidence type="ECO:0000259" key="4">
    <source>
        <dbReference type="PROSITE" id="PS50086"/>
    </source>
</evidence>
<dbReference type="Pfam" id="PF00566">
    <property type="entry name" value="RabGAP-TBC"/>
    <property type="match status" value="1"/>
</dbReference>
<dbReference type="PANTHER" id="PTHR47219">
    <property type="entry name" value="RAB GTPASE-ACTIVATING PROTEIN 1-LIKE"/>
    <property type="match status" value="1"/>
</dbReference>
<dbReference type="PANTHER" id="PTHR47219:SF20">
    <property type="entry name" value="TBC1 DOMAIN FAMILY MEMBER 2B"/>
    <property type="match status" value="1"/>
</dbReference>
<dbReference type="WBParaSite" id="sdigi.contig480.g8578.t1">
    <property type="protein sequence ID" value="sdigi.contig480.g8578.t1"/>
    <property type="gene ID" value="sdigi.contig480.g8578"/>
</dbReference>
<dbReference type="GO" id="GO:0046872">
    <property type="term" value="F:metal ion binding"/>
    <property type="evidence" value="ECO:0007669"/>
    <property type="project" value="UniProtKB-KW"/>
</dbReference>
<sequence>MKNGYVGSRSAPSILPSFRAKQSRTLRKHSGHSSLLCGRSHSRERLLKNVDLMGDKWILEWINRQPFGKSNCDTDSISSNTSSKRSAQSSLASDITTFDDDNEVLSYDNGYQQSELNWLRAITNRQKAKIQELNEGKKMLSIELAQLKDNALNEKLIEDLNNFKREYVFLLQSCIKIPLDEQQSVDVLQVKLLGSHIHKKRVMRLLNEARVIDPTLPTFESLTSFGNYLDIFGFQRSFDDEELALHYICTQLYSLYLECTPSQLQHRTAWKRYLHECNYQLCNKSEVRMLVRIGVPGDLRPNIWKLLIHQQVADIKKKFGKYYFRDLCNTRGSLDETEYRDNHQKQISLDLLRTLPGNIYFMSPTCKGQLEQVLRAFCLHNPLIGYCQGMNFIAGTAMLFLGVEDTFWFLVAVTEKYFDKSYFDHALTGAQADQEVLKELVARRLPLLSNHLENCGIDLATVTLNWFLALFYDAVPFQTMIRIWDCFLLDGTKVLFRFALAILSIHEKEVLQRNDTISVIKILKASVRLTYDYEGLFNLAFDNIHPFPSRAEIEHKQKWYLNLLRERLNRKEQLRKAFTTLTLERSRLATIELVTFSSDQEGSGFICAGHQTNGIIARFNLIGEISTLYKLDVEFDCKIFSMALREGDLAYISLLSGYIIALKIKGTKSEILWELKMPDIALKLLYKDGRLYAALANGVLTIFENVNEIVPNVIEMLNLPISTAPVTEMSIVDDTLWLAAACKITIICMKSLTTVRKIYVAASVSIHSSPMFEKIRCMCPSSYGVWIATAHSQVLQLWKDDECILILDLGKEQYNNAPQRPTEITSVMCVREQVWIGTVDGYLLIYHIILHHCQSVTSNTTHISDSAKYENDCCNIQNLDAFDDALPQPTVFLPSKSEVQQDESASENAYRLTSNVPRKTSVIIDRNSRKYSVFRKQPKESKASETLVPSERKESKRLNYQSDVMRPMITVDSPLNSSSDTIYNEPLSNVPVRKRSAFLQSSILKNNRKDLTKSLWPLEDDKTGNLDIGLASPSISHHSLEYDDLFELYSEEDNRGHHRNGGARNRSSFCKSFNLPPLLSTKENFSDGTFRLRRKDLEFDEFTQKGATNSLENDNKQNKMHGQNNDKRARIALVIEMKLKISDKQVKCGACTKIGEEAVVVTCAGHYGDVESILKWTLDRKTMQNLQAEDGPELWVNDPIGGSNPVMDGSSTPTPGATGSGKANSMIYICGECHSENEIRPKDAIRCRECGYRILYKKRCRKCGELLAVC</sequence>
<dbReference type="FunFam" id="1.10.8.270:FF:000026">
    <property type="entry name" value="TBC (Tre-2/Bub2/Cdc16) domain family"/>
    <property type="match status" value="1"/>
</dbReference>
<organism evidence="5 6">
    <name type="scientific">Setaria digitata</name>
    <dbReference type="NCBI Taxonomy" id="48799"/>
    <lineage>
        <taxon>Eukaryota</taxon>
        <taxon>Metazoa</taxon>
        <taxon>Ecdysozoa</taxon>
        <taxon>Nematoda</taxon>
        <taxon>Chromadorea</taxon>
        <taxon>Rhabditida</taxon>
        <taxon>Spirurina</taxon>
        <taxon>Spiruromorpha</taxon>
        <taxon>Filarioidea</taxon>
        <taxon>Setariidae</taxon>
        <taxon>Setaria</taxon>
    </lineage>
</organism>
<dbReference type="SUPFAM" id="SSF47923">
    <property type="entry name" value="Ypt/Rab-GAP domain of gyp1p"/>
    <property type="match status" value="2"/>
</dbReference>
<keyword evidence="1" id="KW-0479">Metal-binding</keyword>
<dbReference type="GO" id="GO:0003677">
    <property type="term" value="F:DNA binding"/>
    <property type="evidence" value="ECO:0007669"/>
    <property type="project" value="InterPro"/>
</dbReference>
<dbReference type="Gene3D" id="2.20.28.30">
    <property type="entry name" value="RNA polymerase ii, chain L"/>
    <property type="match status" value="1"/>
</dbReference>
<dbReference type="Gene3D" id="1.10.8.270">
    <property type="entry name" value="putative rabgap domain of human tbc1 domain family member 14 like domains"/>
    <property type="match status" value="1"/>
</dbReference>
<dbReference type="AlphaFoldDB" id="A0A915PVU6"/>
<dbReference type="InterPro" id="IPR029040">
    <property type="entry name" value="RPABC4/Spt4"/>
</dbReference>
<dbReference type="InterPro" id="IPR000195">
    <property type="entry name" value="Rab-GAP-TBC_dom"/>
</dbReference>
<evidence type="ECO:0000256" key="3">
    <source>
        <dbReference type="SAM" id="MobiDB-lite"/>
    </source>
</evidence>
<dbReference type="GO" id="GO:0006351">
    <property type="term" value="P:DNA-templated transcription"/>
    <property type="evidence" value="ECO:0007669"/>
    <property type="project" value="InterPro"/>
</dbReference>
<name>A0A915PVU6_9BILA</name>
<dbReference type="SUPFAM" id="SSF50978">
    <property type="entry name" value="WD40 repeat-like"/>
    <property type="match status" value="1"/>
</dbReference>
<dbReference type="InterPro" id="IPR035969">
    <property type="entry name" value="Rab-GAP_TBC_sf"/>
</dbReference>
<evidence type="ECO:0000313" key="5">
    <source>
        <dbReference type="Proteomes" id="UP000887581"/>
    </source>
</evidence>
<dbReference type="InterPro" id="IPR036322">
    <property type="entry name" value="WD40_repeat_dom_sf"/>
</dbReference>
<keyword evidence="5" id="KW-1185">Reference proteome</keyword>
<evidence type="ECO:0000313" key="6">
    <source>
        <dbReference type="WBParaSite" id="sdigi.contig480.g8578.t1"/>
    </source>
</evidence>
<dbReference type="SMART" id="SM00659">
    <property type="entry name" value="RPOLCX"/>
    <property type="match status" value="1"/>
</dbReference>
<dbReference type="PROSITE" id="PS50086">
    <property type="entry name" value="TBC_RABGAP"/>
    <property type="match status" value="1"/>
</dbReference>
<dbReference type="Gene3D" id="1.10.472.80">
    <property type="entry name" value="Ypt/Rab-GAP domain of gyp1p, domain 3"/>
    <property type="match status" value="1"/>
</dbReference>
<accession>A0A915PVU6</accession>
<dbReference type="InterPro" id="IPR006591">
    <property type="entry name" value="RNAP_P/RPABC4"/>
</dbReference>
<dbReference type="GO" id="GO:0031267">
    <property type="term" value="F:small GTPase binding"/>
    <property type="evidence" value="ECO:0007669"/>
    <property type="project" value="TreeGrafter"/>
</dbReference>
<dbReference type="InterPro" id="IPR050302">
    <property type="entry name" value="Rab_GAP_TBC_domain"/>
</dbReference>
<dbReference type="Pfam" id="PF19056">
    <property type="entry name" value="WD40_2"/>
    <property type="match status" value="1"/>
</dbReference>
<dbReference type="Proteomes" id="UP000887581">
    <property type="component" value="Unplaced"/>
</dbReference>
<evidence type="ECO:0000256" key="1">
    <source>
        <dbReference type="ARBA" id="ARBA00022723"/>
    </source>
</evidence>
<dbReference type="SMART" id="SM00164">
    <property type="entry name" value="TBC"/>
    <property type="match status" value="1"/>
</dbReference>
<keyword evidence="2" id="KW-0862">Zinc</keyword>
<dbReference type="Pfam" id="PF03604">
    <property type="entry name" value="Zn_ribbon_RPAB4"/>
    <property type="match status" value="1"/>
</dbReference>